<dbReference type="Gene3D" id="3.30.505.50">
    <property type="entry name" value="Sigma 54 modulation/S30EA ribosomal protein, C-terminal domain"/>
    <property type="match status" value="1"/>
</dbReference>
<feature type="domain" description="Sigma 54 modulation/S30EA ribosomal protein C-terminal" evidence="6">
    <location>
        <begin position="146"/>
        <end position="200"/>
    </location>
</feature>
<dbReference type="NCBIfam" id="TIGR00741">
    <property type="entry name" value="yfiA"/>
    <property type="match status" value="1"/>
</dbReference>
<dbReference type="PANTHER" id="PTHR33231:SF1">
    <property type="entry name" value="30S RIBOSOMAL PROTEIN"/>
    <property type="match status" value="1"/>
</dbReference>
<gene>
    <name evidence="4" type="primary">hpf</name>
    <name evidence="7" type="ORF">EDC22_105198</name>
</gene>
<dbReference type="Pfam" id="PF16321">
    <property type="entry name" value="Ribosom_S30AE_C"/>
    <property type="match status" value="1"/>
</dbReference>
<keyword evidence="5" id="KW-0175">Coiled coil</keyword>
<evidence type="ECO:0000256" key="2">
    <source>
        <dbReference type="ARBA" id="ARBA00038695"/>
    </source>
</evidence>
<keyword evidence="8" id="KW-1185">Reference proteome</keyword>
<evidence type="ECO:0000256" key="3">
    <source>
        <dbReference type="ARBA" id="ARBA00041148"/>
    </source>
</evidence>
<comment type="function">
    <text evidence="4">Required for dimerization of active 70S ribosomes into 100S ribosomes in stationary phase; 100S ribosomes are translationally inactive and sometimes present during exponential growth.</text>
</comment>
<comment type="subcellular location">
    <subcellularLocation>
        <location evidence="4">Cytoplasm</location>
    </subcellularLocation>
</comment>
<keyword evidence="4" id="KW-0963">Cytoplasm</keyword>
<dbReference type="HAMAP" id="MF_00839">
    <property type="entry name" value="HPF"/>
    <property type="match status" value="1"/>
</dbReference>
<dbReference type="GO" id="GO:0043024">
    <property type="term" value="F:ribosomal small subunit binding"/>
    <property type="evidence" value="ECO:0007669"/>
    <property type="project" value="TreeGrafter"/>
</dbReference>
<evidence type="ECO:0000256" key="5">
    <source>
        <dbReference type="SAM" id="Coils"/>
    </source>
</evidence>
<organism evidence="7 8">
    <name type="scientific">Tepidamorphus gemmatus</name>
    <dbReference type="NCBI Taxonomy" id="747076"/>
    <lineage>
        <taxon>Bacteria</taxon>
        <taxon>Pseudomonadati</taxon>
        <taxon>Pseudomonadota</taxon>
        <taxon>Alphaproteobacteria</taxon>
        <taxon>Hyphomicrobiales</taxon>
        <taxon>Tepidamorphaceae</taxon>
        <taxon>Tepidamorphus</taxon>
    </lineage>
</organism>
<evidence type="ECO:0000259" key="6">
    <source>
        <dbReference type="Pfam" id="PF16321"/>
    </source>
</evidence>
<proteinExistence type="inferred from homology"/>
<feature type="coiled-coil region" evidence="5">
    <location>
        <begin position="89"/>
        <end position="116"/>
    </location>
</feature>
<comment type="subunit">
    <text evidence="2">Associates exclusively with 100S ribosomes, which are dimers of 70S ribosomes.</text>
</comment>
<dbReference type="SUPFAM" id="SSF69754">
    <property type="entry name" value="Ribosome binding protein Y (YfiA homologue)"/>
    <property type="match status" value="1"/>
</dbReference>
<dbReference type="InterPro" id="IPR036567">
    <property type="entry name" value="RHF-like"/>
</dbReference>
<dbReference type="InterPro" id="IPR032528">
    <property type="entry name" value="Ribosom_S30AE_C"/>
</dbReference>
<dbReference type="PANTHER" id="PTHR33231">
    <property type="entry name" value="30S RIBOSOMAL PROTEIN"/>
    <property type="match status" value="1"/>
</dbReference>
<reference evidence="7 8" key="1">
    <citation type="submission" date="2019-03" db="EMBL/GenBank/DDBJ databases">
        <title>Genomic Encyclopedia of Type Strains, Phase IV (KMG-IV): sequencing the most valuable type-strain genomes for metagenomic binning, comparative biology and taxonomic classification.</title>
        <authorList>
            <person name="Goeker M."/>
        </authorList>
    </citation>
    <scope>NUCLEOTIDE SEQUENCE [LARGE SCALE GENOMIC DNA]</scope>
    <source>
        <strain evidence="7 8">DSM 19345</strain>
    </source>
</reference>
<accession>A0A4V2UZB8</accession>
<dbReference type="InterPro" id="IPR034694">
    <property type="entry name" value="HPF_long/plastid"/>
</dbReference>
<dbReference type="GO" id="GO:0045900">
    <property type="term" value="P:negative regulation of translational elongation"/>
    <property type="evidence" value="ECO:0007669"/>
    <property type="project" value="TreeGrafter"/>
</dbReference>
<comment type="similarity">
    <text evidence="4">Belongs to the HPF/YfiA ribosome-associated protein family. Long HPF subfamily.</text>
</comment>
<dbReference type="InterPro" id="IPR050574">
    <property type="entry name" value="HPF/YfiA_ribosome-assoc"/>
</dbReference>
<dbReference type="RefSeq" id="WP_425385527.1">
    <property type="nucleotide sequence ID" value="NZ_SMAK01000005.1"/>
</dbReference>
<dbReference type="InterPro" id="IPR003489">
    <property type="entry name" value="RHF/RaiA"/>
</dbReference>
<evidence type="ECO:0000313" key="8">
    <source>
        <dbReference type="Proteomes" id="UP000295678"/>
    </source>
</evidence>
<evidence type="ECO:0000256" key="1">
    <source>
        <dbReference type="ARBA" id="ARBA00022845"/>
    </source>
</evidence>
<dbReference type="Pfam" id="PF02482">
    <property type="entry name" value="Ribosomal_S30AE"/>
    <property type="match status" value="1"/>
</dbReference>
<protein>
    <recommendedName>
        <fullName evidence="3 4">Ribosome hibernation promoting factor</fullName>
        <shortName evidence="4">HPF</shortName>
    </recommendedName>
</protein>
<name>A0A4V2UZB8_9HYPH</name>
<dbReference type="AlphaFoldDB" id="A0A4V2UZB8"/>
<evidence type="ECO:0000256" key="4">
    <source>
        <dbReference type="HAMAP-Rule" id="MF_00839"/>
    </source>
</evidence>
<dbReference type="Gene3D" id="3.30.160.100">
    <property type="entry name" value="Ribosome hibernation promotion factor-like"/>
    <property type="match status" value="1"/>
</dbReference>
<comment type="subunit">
    <text evidence="4">Interacts with 100S ribosomes.</text>
</comment>
<keyword evidence="1 4" id="KW-0810">Translation regulation</keyword>
<dbReference type="CDD" id="cd00552">
    <property type="entry name" value="RaiA"/>
    <property type="match status" value="1"/>
</dbReference>
<sequence length="208" mass="23070">MVDNSTIGTHPNIDGIMQLRITGRNIDIGDTLRQQVGDRLASALGKYFDGGWSGQVTIEREGIGFRTECRLHLDSGIDLQSHAIANDAYVSFDNAAERIEKRLRRYKRRLKNHHEQAAEERPVAAMSYVIAATEEGSEEEEEIGDDNPVVVAETETKVRRMTVGMAVMALDLSEAPVVVFRNMANGRLNVVYRRTDGNVGWIDPADAG</sequence>
<evidence type="ECO:0000313" key="7">
    <source>
        <dbReference type="EMBL" id="TCT10698.1"/>
    </source>
</evidence>
<dbReference type="EMBL" id="SMAK01000005">
    <property type="protein sequence ID" value="TCT10698.1"/>
    <property type="molecule type" value="Genomic_DNA"/>
</dbReference>
<dbReference type="GO" id="GO:0022627">
    <property type="term" value="C:cytosolic small ribosomal subunit"/>
    <property type="evidence" value="ECO:0007669"/>
    <property type="project" value="TreeGrafter"/>
</dbReference>
<dbReference type="InterPro" id="IPR038416">
    <property type="entry name" value="Ribosom_S30AE_C_sf"/>
</dbReference>
<comment type="caution">
    <text evidence="7">The sequence shown here is derived from an EMBL/GenBank/DDBJ whole genome shotgun (WGS) entry which is preliminary data.</text>
</comment>
<dbReference type="Proteomes" id="UP000295678">
    <property type="component" value="Unassembled WGS sequence"/>
</dbReference>